<dbReference type="AlphaFoldDB" id="A0A1A0W8J2"/>
<organism evidence="1 2">
    <name type="scientific">Mycolicibacterium peregrinum</name>
    <name type="common">Mycobacterium peregrinum</name>
    <dbReference type="NCBI Taxonomy" id="43304"/>
    <lineage>
        <taxon>Bacteria</taxon>
        <taxon>Bacillati</taxon>
        <taxon>Actinomycetota</taxon>
        <taxon>Actinomycetes</taxon>
        <taxon>Mycobacteriales</taxon>
        <taxon>Mycobacteriaceae</taxon>
        <taxon>Mycolicibacterium</taxon>
    </lineage>
</organism>
<name>A0A1A0W8J2_MYCPR</name>
<accession>A0A1A0W8J2</accession>
<proteinExistence type="predicted"/>
<evidence type="ECO:0000313" key="1">
    <source>
        <dbReference type="EMBL" id="OBB92887.1"/>
    </source>
</evidence>
<comment type="caution">
    <text evidence="1">The sequence shown here is derived from an EMBL/GenBank/DDBJ whole genome shotgun (WGS) entry which is preliminary data.</text>
</comment>
<reference evidence="2" key="1">
    <citation type="submission" date="2016-06" db="EMBL/GenBank/DDBJ databases">
        <authorList>
            <person name="Sutton G."/>
            <person name="Brinkac L."/>
            <person name="Sanka R."/>
            <person name="Adams M."/>
            <person name="Lau E."/>
            <person name="Mehaffy C."/>
            <person name="Tameris M."/>
            <person name="Hatherill M."/>
            <person name="Hanekom W."/>
            <person name="Mahomed H."/>
            <person name="Mcshane H."/>
        </authorList>
    </citation>
    <scope>NUCLEOTIDE SEQUENCE [LARGE SCALE GENOMIC DNA]</scope>
    <source>
        <strain evidence="2">852002-10433_SCH5171157</strain>
    </source>
</reference>
<dbReference type="Proteomes" id="UP000094008">
    <property type="component" value="Unassembled WGS sequence"/>
</dbReference>
<evidence type="ECO:0000313" key="2">
    <source>
        <dbReference type="Proteomes" id="UP000094008"/>
    </source>
</evidence>
<dbReference type="EMBL" id="LZSY01000065">
    <property type="protein sequence ID" value="OBB92887.1"/>
    <property type="molecule type" value="Genomic_DNA"/>
</dbReference>
<sequence length="98" mass="10705">MSVCNHGLFAVQGRKHLIYETDQAVMAVVAVILARAVQMNLYFTPFTSDPGCPAQPDRGAARCYFVLFDRSGRPYFPMKLAILGVSSCAIEFDAVANS</sequence>
<gene>
    <name evidence="1" type="ORF">A5779_21225</name>
</gene>
<protein>
    <submittedName>
        <fullName evidence="1">Uncharacterized protein</fullName>
    </submittedName>
</protein>